<proteinExistence type="predicted"/>
<dbReference type="Proteomes" id="UP000095286">
    <property type="component" value="Unplaced"/>
</dbReference>
<organism evidence="1 2">
    <name type="scientific">Rhabditophanes sp. KR3021</name>
    <dbReference type="NCBI Taxonomy" id="114890"/>
    <lineage>
        <taxon>Eukaryota</taxon>
        <taxon>Metazoa</taxon>
        <taxon>Ecdysozoa</taxon>
        <taxon>Nematoda</taxon>
        <taxon>Chromadorea</taxon>
        <taxon>Rhabditida</taxon>
        <taxon>Tylenchina</taxon>
        <taxon>Panagrolaimomorpha</taxon>
        <taxon>Strongyloidoidea</taxon>
        <taxon>Alloionematidae</taxon>
        <taxon>Rhabditophanes</taxon>
    </lineage>
</organism>
<sequence length="345" mass="39730">MNIEKAKAQFEKIVKSLPPIDKMLFAEHIKNCVDLTEKESEGCDVRVMQRNPKDLLQIFSNELRKIVPSEGIFESENIHFNTSGPDSDCIPFSTIHVDAFLYDDDMMDDMVENDEIRTYYCKNCKSDNVEKKTVISHSLSVLQLEYIFEYLLHAHCLIKDMSLLDLGSRMGGILYAANLYKAKKVSGIEICKEFVNTTNKIIKDLNPILEKDEDGNVNIHVLQKDILDCAETLRESNIVTANNVFSFFNEPTKQLNLWTFLFQNLKEGTIIVHNPELEKHTFAHLDPQFDLDQLIKPLNHLNASKRFTRDKRANAHEIMEIRIYKVVKTLGHVSKGNCYCQACHQ</sequence>
<protein>
    <submittedName>
        <fullName evidence="2">DOT1 domain-containing protein</fullName>
    </submittedName>
</protein>
<evidence type="ECO:0000313" key="1">
    <source>
        <dbReference type="Proteomes" id="UP000095286"/>
    </source>
</evidence>
<evidence type="ECO:0000313" key="2">
    <source>
        <dbReference type="WBParaSite" id="RSKR_0000901300.1"/>
    </source>
</evidence>
<name>A0AC35U9K1_9BILA</name>
<dbReference type="WBParaSite" id="RSKR_0000901300.1">
    <property type="protein sequence ID" value="RSKR_0000901300.1"/>
    <property type="gene ID" value="RSKR_0000901300"/>
</dbReference>
<reference evidence="2" key="1">
    <citation type="submission" date="2016-11" db="UniProtKB">
        <authorList>
            <consortium name="WormBaseParasite"/>
        </authorList>
    </citation>
    <scope>IDENTIFICATION</scope>
    <source>
        <strain evidence="2">KR3021</strain>
    </source>
</reference>
<accession>A0AC35U9K1</accession>